<dbReference type="GeneID" id="14915271"/>
<sequence>MSRFYLFISCLFLLAPLFATGCDVVWTLYGAPGCNDLKVACGYSIVEDGGCLNFTLPDGSISTLINCTNQQTAFYDGEGCTGSPLAANVTSAQCATATNWYFTIAYDKTVCSAASSMESTSFMPAMLSAWIGF</sequence>
<gene>
    <name evidence="2" type="ORF">ACA1_125560</name>
</gene>
<feature type="chain" id="PRO_5003989937" evidence="1">
    <location>
        <begin position="22"/>
        <end position="133"/>
    </location>
</feature>
<organism evidence="2 3">
    <name type="scientific">Acanthamoeba castellanii (strain ATCC 30010 / Neff)</name>
    <dbReference type="NCBI Taxonomy" id="1257118"/>
    <lineage>
        <taxon>Eukaryota</taxon>
        <taxon>Amoebozoa</taxon>
        <taxon>Discosea</taxon>
        <taxon>Longamoebia</taxon>
        <taxon>Centramoebida</taxon>
        <taxon>Acanthamoebidae</taxon>
        <taxon>Acanthamoeba</taxon>
    </lineage>
</organism>
<dbReference type="Proteomes" id="UP000011083">
    <property type="component" value="Unassembled WGS sequence"/>
</dbReference>
<keyword evidence="1" id="KW-0732">Signal</keyword>
<evidence type="ECO:0000313" key="2">
    <source>
        <dbReference type="EMBL" id="ELR14682.1"/>
    </source>
</evidence>
<evidence type="ECO:0000313" key="3">
    <source>
        <dbReference type="Proteomes" id="UP000011083"/>
    </source>
</evidence>
<accession>L8GP67</accession>
<dbReference type="PROSITE" id="PS51257">
    <property type="entry name" value="PROKAR_LIPOPROTEIN"/>
    <property type="match status" value="1"/>
</dbReference>
<feature type="signal peptide" evidence="1">
    <location>
        <begin position="1"/>
        <end position="21"/>
    </location>
</feature>
<reference evidence="2 3" key="1">
    <citation type="journal article" date="2013" name="Genome Biol.">
        <title>Genome of Acanthamoeba castellanii highlights extensive lateral gene transfer and early evolution of tyrosine kinase signaling.</title>
        <authorList>
            <person name="Clarke M."/>
            <person name="Lohan A.J."/>
            <person name="Liu B."/>
            <person name="Lagkouvardos I."/>
            <person name="Roy S."/>
            <person name="Zafar N."/>
            <person name="Bertelli C."/>
            <person name="Schilde C."/>
            <person name="Kianianmomeni A."/>
            <person name="Burglin T.R."/>
            <person name="Frech C."/>
            <person name="Turcotte B."/>
            <person name="Kopec K.O."/>
            <person name="Synnott J.M."/>
            <person name="Choo C."/>
            <person name="Paponov I."/>
            <person name="Finkler A."/>
            <person name="Soon Heng Tan C."/>
            <person name="Hutchins A.P."/>
            <person name="Weinmeier T."/>
            <person name="Rattei T."/>
            <person name="Chu J.S."/>
            <person name="Gimenez G."/>
            <person name="Irimia M."/>
            <person name="Rigden D.J."/>
            <person name="Fitzpatrick D.A."/>
            <person name="Lorenzo-Morales J."/>
            <person name="Bateman A."/>
            <person name="Chiu C.H."/>
            <person name="Tang P."/>
            <person name="Hegemann P."/>
            <person name="Fromm H."/>
            <person name="Raoult D."/>
            <person name="Greub G."/>
            <person name="Miranda-Saavedra D."/>
            <person name="Chen N."/>
            <person name="Nash P."/>
            <person name="Ginger M.L."/>
            <person name="Horn M."/>
            <person name="Schaap P."/>
            <person name="Caler L."/>
            <person name="Loftus B."/>
        </authorList>
    </citation>
    <scope>NUCLEOTIDE SEQUENCE [LARGE SCALE GENOMIC DNA]</scope>
    <source>
        <strain evidence="2 3">Neff</strain>
    </source>
</reference>
<protein>
    <submittedName>
        <fullName evidence="2">Uncharacterized protein</fullName>
    </submittedName>
</protein>
<dbReference type="RefSeq" id="XP_004336695.1">
    <property type="nucleotide sequence ID" value="XM_004336647.1"/>
</dbReference>
<dbReference type="VEuPathDB" id="AmoebaDB:ACA1_125560"/>
<name>L8GP67_ACACF</name>
<proteinExistence type="predicted"/>
<evidence type="ECO:0000256" key="1">
    <source>
        <dbReference type="SAM" id="SignalP"/>
    </source>
</evidence>
<dbReference type="AlphaFoldDB" id="L8GP67"/>
<dbReference type="KEGG" id="acan:ACA1_125560"/>
<keyword evidence="3" id="KW-1185">Reference proteome</keyword>
<dbReference type="EMBL" id="KB008047">
    <property type="protein sequence ID" value="ELR14682.1"/>
    <property type="molecule type" value="Genomic_DNA"/>
</dbReference>